<keyword evidence="3" id="KW-0813">Transport</keyword>
<dbReference type="OrthoDB" id="9970435at2759"/>
<dbReference type="GO" id="GO:0006817">
    <property type="term" value="P:phosphate ion transport"/>
    <property type="evidence" value="ECO:0007669"/>
    <property type="project" value="UniProtKB-KW"/>
</dbReference>
<keyword evidence="7 8" id="KW-0472">Membrane</keyword>
<dbReference type="GO" id="GO:0016020">
    <property type="term" value="C:membrane"/>
    <property type="evidence" value="ECO:0007669"/>
    <property type="project" value="InterPro"/>
</dbReference>
<feature type="transmembrane region" description="Helical" evidence="8">
    <location>
        <begin position="425"/>
        <end position="446"/>
    </location>
</feature>
<evidence type="ECO:0000256" key="2">
    <source>
        <dbReference type="ARBA" id="ARBA00009665"/>
    </source>
</evidence>
<evidence type="ECO:0000256" key="5">
    <source>
        <dbReference type="ARBA" id="ARBA00022692"/>
    </source>
</evidence>
<dbReference type="Proteomes" id="UP000652761">
    <property type="component" value="Unassembled WGS sequence"/>
</dbReference>
<dbReference type="GO" id="GO:0012505">
    <property type="term" value="C:endomembrane system"/>
    <property type="evidence" value="ECO:0007669"/>
    <property type="project" value="UniProtKB-SubCell"/>
</dbReference>
<gene>
    <name evidence="11" type="ORF">Taro_009050</name>
</gene>
<comment type="subcellular location">
    <subcellularLocation>
        <location evidence="1">Endomembrane system</location>
        <topology evidence="1">Multi-pass membrane protein</topology>
    </subcellularLocation>
</comment>
<dbReference type="InterPro" id="IPR034092">
    <property type="entry name" value="PHO1_SPX"/>
</dbReference>
<feature type="transmembrane region" description="Helical" evidence="8">
    <location>
        <begin position="722"/>
        <end position="742"/>
    </location>
</feature>
<evidence type="ECO:0000259" key="9">
    <source>
        <dbReference type="PROSITE" id="PS51380"/>
    </source>
</evidence>
<name>A0A843TZ90_COLES</name>
<reference evidence="11" key="1">
    <citation type="submission" date="2017-07" db="EMBL/GenBank/DDBJ databases">
        <title>Taro Niue Genome Assembly and Annotation.</title>
        <authorList>
            <person name="Atibalentja N."/>
            <person name="Keating K."/>
            <person name="Fields C.J."/>
        </authorList>
    </citation>
    <scope>NUCLEOTIDE SEQUENCE</scope>
    <source>
        <strain evidence="11">Niue_2</strain>
        <tissue evidence="11">Leaf</tissue>
    </source>
</reference>
<evidence type="ECO:0000256" key="3">
    <source>
        <dbReference type="ARBA" id="ARBA00022448"/>
    </source>
</evidence>
<evidence type="ECO:0000256" key="1">
    <source>
        <dbReference type="ARBA" id="ARBA00004127"/>
    </source>
</evidence>
<dbReference type="PROSITE" id="PS51382">
    <property type="entry name" value="SPX"/>
    <property type="match status" value="1"/>
</dbReference>
<keyword evidence="6 8" id="KW-1133">Transmembrane helix</keyword>
<comment type="caution">
    <text evidence="11">The sequence shown here is derived from an EMBL/GenBank/DDBJ whole genome shotgun (WGS) entry which is preliminary data.</text>
</comment>
<dbReference type="InterPro" id="IPR004331">
    <property type="entry name" value="SPX_dom"/>
</dbReference>
<dbReference type="PROSITE" id="PS51380">
    <property type="entry name" value="EXS"/>
    <property type="match status" value="1"/>
</dbReference>
<keyword evidence="5 8" id="KW-0812">Transmembrane</keyword>
<dbReference type="InterPro" id="IPR004342">
    <property type="entry name" value="EXS_C"/>
</dbReference>
<comment type="similarity">
    <text evidence="2">Belongs to the SYG1 (TC 2.A.94) family.</text>
</comment>
<evidence type="ECO:0000256" key="7">
    <source>
        <dbReference type="ARBA" id="ARBA00023136"/>
    </source>
</evidence>
<feature type="transmembrane region" description="Helical" evidence="8">
    <location>
        <begin position="493"/>
        <end position="514"/>
    </location>
</feature>
<organism evidence="11 12">
    <name type="scientific">Colocasia esculenta</name>
    <name type="common">Wild taro</name>
    <name type="synonym">Arum esculentum</name>
    <dbReference type="NCBI Taxonomy" id="4460"/>
    <lineage>
        <taxon>Eukaryota</taxon>
        <taxon>Viridiplantae</taxon>
        <taxon>Streptophyta</taxon>
        <taxon>Embryophyta</taxon>
        <taxon>Tracheophyta</taxon>
        <taxon>Spermatophyta</taxon>
        <taxon>Magnoliopsida</taxon>
        <taxon>Liliopsida</taxon>
        <taxon>Araceae</taxon>
        <taxon>Aroideae</taxon>
        <taxon>Colocasieae</taxon>
        <taxon>Colocasia</taxon>
    </lineage>
</organism>
<protein>
    <submittedName>
        <fullName evidence="11">Uncharacterized protein</fullName>
    </submittedName>
</protein>
<feature type="domain" description="SPX" evidence="10">
    <location>
        <begin position="2"/>
        <end position="368"/>
    </location>
</feature>
<evidence type="ECO:0000256" key="8">
    <source>
        <dbReference type="SAM" id="Phobius"/>
    </source>
</evidence>
<feature type="transmembrane region" description="Helical" evidence="8">
    <location>
        <begin position="674"/>
        <end position="692"/>
    </location>
</feature>
<accession>A0A843TZ90</accession>
<evidence type="ECO:0000313" key="11">
    <source>
        <dbReference type="EMBL" id="MQL76651.1"/>
    </source>
</evidence>
<dbReference type="EMBL" id="NMUH01000310">
    <property type="protein sequence ID" value="MQL76651.1"/>
    <property type="molecule type" value="Genomic_DNA"/>
</dbReference>
<feature type="transmembrane region" description="Helical" evidence="8">
    <location>
        <begin position="526"/>
        <end position="547"/>
    </location>
</feature>
<dbReference type="PANTHER" id="PTHR48477:SF1">
    <property type="entry name" value="PHOSPHATE TRANSPORTER PHO1"/>
    <property type="match status" value="1"/>
</dbReference>
<feature type="domain" description="EXS" evidence="9">
    <location>
        <begin position="611"/>
        <end position="801"/>
    </location>
</feature>
<dbReference type="InterPro" id="IPR052486">
    <property type="entry name" value="PHO1"/>
</dbReference>
<evidence type="ECO:0000256" key="6">
    <source>
        <dbReference type="ARBA" id="ARBA00022989"/>
    </source>
</evidence>
<dbReference type="PANTHER" id="PTHR48477">
    <property type="entry name" value="PHOSPHATE TRANSPORTER PHO1"/>
    <property type="match status" value="1"/>
</dbReference>
<evidence type="ECO:0000259" key="10">
    <source>
        <dbReference type="PROSITE" id="PS51382"/>
    </source>
</evidence>
<dbReference type="GO" id="GO:0016036">
    <property type="term" value="P:cellular response to phosphate starvation"/>
    <property type="evidence" value="ECO:0007669"/>
    <property type="project" value="InterPro"/>
</dbReference>
<evidence type="ECO:0000256" key="4">
    <source>
        <dbReference type="ARBA" id="ARBA00022592"/>
    </source>
</evidence>
<keyword evidence="4" id="KW-0592">Phosphate transport</keyword>
<dbReference type="Pfam" id="PF03105">
    <property type="entry name" value="SPX"/>
    <property type="match status" value="1"/>
</dbReference>
<dbReference type="CDD" id="cd14476">
    <property type="entry name" value="SPX_PHO1_like"/>
    <property type="match status" value="1"/>
</dbReference>
<keyword evidence="12" id="KW-1185">Reference proteome</keyword>
<dbReference type="Pfam" id="PF03124">
    <property type="entry name" value="EXS"/>
    <property type="match status" value="1"/>
</dbReference>
<sequence>MVKFSKQFEGQLIPEWKEAFVDYWQLKKDLKKMQKLGGNQPPSKNLLHPSLDKTTILSPLRKFAHWVGYGHENKDHGVIQAHLSLSRSPSVLPYPHPCTAESVFVHKKLASSASKGDLYETELLEQFADTDAAKEFFARLDQQLNKVNQFYKTKEGEFLERGESLKKQMEILVELKTTLKQQRRGESAASASKEDPSITCSITCEEDSVKCPTEEEELQECPNYDLEKGELQFTESPKCDEPEKLTRPKREEMKLRSLSGRVFSCQGKNLKMNIPLTTPSRTISALTSLVWDDLVNQSKKGCPESGKLSINKAKVHRAEKMIRGAFVELYKGLGYLSTYRNLNMMAFAKILKKFDKVTGKEVLPVYLKVVESSYFNSSDKASYLLQAIRLMDEVEELFVKHFAEEDRRKAMKYLKPNQRKESHSVTFLIGLFTGCFISLFIGYSIMAHIAGMYTQQSDPIYMETAYPVLRQTRINYSFIFEFAPTKELKYRDVFLICTTSMAIVVGVMFAHLSLTVRGHSSSQVQAIPGLLLLFFLVLLFCPFNIIYKPSRCYFIRVIRNIVLAPLYKVVMVDFFMADQLCSQVPMLRNLEYVACYYITGSYKTQDYGFCNRTTHYRDLAYAVSFLPYYWRAMQCARRWFDEGEMSHLVNLGKYVSAMLAAGAKVAYEKEKGMGWLFLVVLVSSVATVYQLYWDFVKDWGLLQFSSKNPWLRNELMLRRKSIYYFSMVVNFVLRLAWLQTVLHLNFAGLDYRVTSFFLASLEVIRRGQWNFYRLENEHLNNAGRFRAVKTVPLPFHEVDQD</sequence>
<dbReference type="AlphaFoldDB" id="A0A843TZ90"/>
<proteinExistence type="inferred from homology"/>
<evidence type="ECO:0000313" key="12">
    <source>
        <dbReference type="Proteomes" id="UP000652761"/>
    </source>
</evidence>